<sequence>MNLQFRLRLPPQREIWSMNIIHLGILEYRKISMSIMDSYTLLKN</sequence>
<evidence type="ECO:0000313" key="1">
    <source>
        <dbReference type="EMBL" id="DAF44547.1"/>
    </source>
</evidence>
<protein>
    <submittedName>
        <fullName evidence="1">Uncharacterized protein</fullName>
    </submittedName>
</protein>
<reference evidence="1" key="1">
    <citation type="journal article" date="2021" name="Proc. Natl. Acad. Sci. U.S.A.">
        <title>A Catalog of Tens of Thousands of Viruses from Human Metagenomes Reveals Hidden Associations with Chronic Diseases.</title>
        <authorList>
            <person name="Tisza M.J."/>
            <person name="Buck C.B."/>
        </authorList>
    </citation>
    <scope>NUCLEOTIDE SEQUENCE</scope>
    <source>
        <strain evidence="1">Ct8Lf7</strain>
    </source>
</reference>
<accession>A0A8S5S169</accession>
<name>A0A8S5S169_9CAUD</name>
<dbReference type="EMBL" id="BK032511">
    <property type="protein sequence ID" value="DAF44547.1"/>
    <property type="molecule type" value="Genomic_DNA"/>
</dbReference>
<organism evidence="1">
    <name type="scientific">Podoviridae sp. ct8Lf7</name>
    <dbReference type="NCBI Taxonomy" id="2827723"/>
    <lineage>
        <taxon>Viruses</taxon>
        <taxon>Duplodnaviria</taxon>
        <taxon>Heunggongvirae</taxon>
        <taxon>Uroviricota</taxon>
        <taxon>Caudoviricetes</taxon>
    </lineage>
</organism>
<proteinExistence type="predicted"/>